<feature type="transmembrane region" description="Helical" evidence="2">
    <location>
        <begin position="28"/>
        <end position="49"/>
    </location>
</feature>
<evidence type="ECO:0000313" key="4">
    <source>
        <dbReference type="Proteomes" id="UP000607653"/>
    </source>
</evidence>
<feature type="compositionally biased region" description="Low complexity" evidence="1">
    <location>
        <begin position="280"/>
        <end position="309"/>
    </location>
</feature>
<feature type="compositionally biased region" description="Low complexity" evidence="1">
    <location>
        <begin position="193"/>
        <end position="212"/>
    </location>
</feature>
<dbReference type="PANTHER" id="PTHR34059:SF1">
    <property type="entry name" value="EXPRESSED PROTEIN"/>
    <property type="match status" value="1"/>
</dbReference>
<comment type="caution">
    <text evidence="3">The sequence shown here is derived from an EMBL/GenBank/DDBJ whole genome shotgun (WGS) entry which is preliminary data.</text>
</comment>
<feature type="compositionally biased region" description="Basic and acidic residues" evidence="1">
    <location>
        <begin position="367"/>
        <end position="388"/>
    </location>
</feature>
<feature type="compositionally biased region" description="Basic and acidic residues" evidence="1">
    <location>
        <begin position="425"/>
        <end position="442"/>
    </location>
</feature>
<feature type="region of interest" description="Disordered" evidence="1">
    <location>
        <begin position="482"/>
        <end position="523"/>
    </location>
</feature>
<feature type="compositionally biased region" description="Acidic residues" evidence="1">
    <location>
        <begin position="482"/>
        <end position="503"/>
    </location>
</feature>
<organism evidence="3 4">
    <name type="scientific">Nelumbo nucifera</name>
    <name type="common">Sacred lotus</name>
    <dbReference type="NCBI Taxonomy" id="4432"/>
    <lineage>
        <taxon>Eukaryota</taxon>
        <taxon>Viridiplantae</taxon>
        <taxon>Streptophyta</taxon>
        <taxon>Embryophyta</taxon>
        <taxon>Tracheophyta</taxon>
        <taxon>Spermatophyta</taxon>
        <taxon>Magnoliopsida</taxon>
        <taxon>Proteales</taxon>
        <taxon>Nelumbonaceae</taxon>
        <taxon>Nelumbo</taxon>
    </lineage>
</organism>
<feature type="compositionally biased region" description="Pro residues" evidence="1">
    <location>
        <begin position="329"/>
        <end position="340"/>
    </location>
</feature>
<keyword evidence="4" id="KW-1185">Reference proteome</keyword>
<dbReference type="AlphaFoldDB" id="A0A822ZVZ2"/>
<dbReference type="Proteomes" id="UP000607653">
    <property type="component" value="Unassembled WGS sequence"/>
</dbReference>
<feature type="compositionally biased region" description="Low complexity" evidence="1">
    <location>
        <begin position="341"/>
        <end position="359"/>
    </location>
</feature>
<dbReference type="EMBL" id="DUZY01000008">
    <property type="protein sequence ID" value="DAD47701.1"/>
    <property type="molecule type" value="Genomic_DNA"/>
</dbReference>
<feature type="transmembrane region" description="Helical" evidence="2">
    <location>
        <begin position="61"/>
        <end position="83"/>
    </location>
</feature>
<evidence type="ECO:0000256" key="1">
    <source>
        <dbReference type="SAM" id="MobiDB-lite"/>
    </source>
</evidence>
<keyword evidence="2" id="KW-0472">Membrane</keyword>
<dbReference type="Pfam" id="PF05553">
    <property type="entry name" value="DUF761"/>
    <property type="match status" value="1"/>
</dbReference>
<feature type="region of interest" description="Disordered" evidence="1">
    <location>
        <begin position="185"/>
        <end position="224"/>
    </location>
</feature>
<proteinExistence type="predicted"/>
<evidence type="ECO:0000256" key="2">
    <source>
        <dbReference type="SAM" id="Phobius"/>
    </source>
</evidence>
<name>A0A822ZVZ2_NELNU</name>
<keyword evidence="2" id="KW-1133">Transmembrane helix</keyword>
<reference evidence="3 4" key="1">
    <citation type="journal article" date="2020" name="Mol. Biol. Evol.">
        <title>Distinct Expression and Methylation Patterns for Genes with Different Fates following a Single Whole-Genome Duplication in Flowering Plants.</title>
        <authorList>
            <person name="Shi T."/>
            <person name="Rahmani R.S."/>
            <person name="Gugger P.F."/>
            <person name="Wang M."/>
            <person name="Li H."/>
            <person name="Zhang Y."/>
            <person name="Li Z."/>
            <person name="Wang Q."/>
            <person name="Van de Peer Y."/>
            <person name="Marchal K."/>
            <person name="Chen J."/>
        </authorList>
    </citation>
    <scope>NUCLEOTIDE SEQUENCE [LARGE SCALE GENOMIC DNA]</scope>
    <source>
        <tissue evidence="3">Leaf</tissue>
    </source>
</reference>
<accession>A0A822ZVZ2</accession>
<feature type="region of interest" description="Disordered" evidence="1">
    <location>
        <begin position="280"/>
        <end position="465"/>
    </location>
</feature>
<feature type="compositionally biased region" description="Basic and acidic residues" evidence="1">
    <location>
        <begin position="311"/>
        <end position="321"/>
    </location>
</feature>
<evidence type="ECO:0000313" key="3">
    <source>
        <dbReference type="EMBL" id="DAD47701.1"/>
    </source>
</evidence>
<dbReference type="PANTHER" id="PTHR34059">
    <property type="entry name" value="EXPRESSED PROTEIN"/>
    <property type="match status" value="1"/>
</dbReference>
<gene>
    <name evidence="3" type="ORF">HUJ06_017638</name>
</gene>
<dbReference type="InterPro" id="IPR008480">
    <property type="entry name" value="DUF761_pln"/>
</dbReference>
<sequence length="566" mass="63208">MEDVDSHYRSQRLGSEVGPPTPIAASKFYAHFLYKAVLVAILLIVVPLFPSQAPEFINQTIRTGSWELLHLLFVGIAVSYGLFSRRNVETEKESQTKIDSAQSYVSRILQVSSVFDDEVESPCESDENKIQTWNSRYFRGEPVVVVEQETPALDELKSTISGISNKPLLLPVRSLKHRVSHRDALESTVEPLGLSSASLSRSNSGSKSSTKTRNGELGGLDPLHLEENLKESVVLPSPIPWRSRSGRMEMKEETVDMTPPLYSLPPSVHESDLDPLESWSFQSQTSWSSRPSSTTSSPKKLSPAPSLSPELRGKSVEEMMKKKSFYKSSPPPAPPPPPPFYRKSALLSSNSSSASDGSSYGKRGVRRSMEDELKDFNRKRMKDMRSRSDLGSGSFKSDSKPRTNIERSSSMGRSLRTIKAGEPVLEARKARESNEERMDDKVVKRKVGGPEQLPVITEKPKPPMSKYQIEENKEFLDKVTVESDEDSDSEFDDFEESFADEEVASNTGTKAGGDPNEVDKKASEFIAKFREQIRLQRIASIKRSTGQVSSRSSSRYVLFDQIVPKR</sequence>
<keyword evidence="2" id="KW-0812">Transmembrane</keyword>
<protein>
    <submittedName>
        <fullName evidence="3">Uncharacterized protein</fullName>
    </submittedName>
</protein>